<gene>
    <name evidence="1" type="ORF">OGX73_07945</name>
</gene>
<reference evidence="1" key="1">
    <citation type="submission" date="2022-10" db="EMBL/GenBank/DDBJ databases">
        <title>Bacterial isolates recovered from the One Health project in Brazil.</title>
        <authorList>
            <person name="Valiatti T.B."/>
            <person name="Santos F."/>
            <person name="Cayo R."/>
            <person name="Gales A.C."/>
        </authorList>
    </citation>
    <scope>NUCLEOTIDE SEQUENCE</scope>
    <source>
        <strain evidence="1">PVR188</strain>
    </source>
</reference>
<dbReference type="EMBL" id="JAOWIN010000004">
    <property type="protein sequence ID" value="MDI9092549.1"/>
    <property type="molecule type" value="Genomic_DNA"/>
</dbReference>
<dbReference type="GO" id="GO:0003677">
    <property type="term" value="F:DNA binding"/>
    <property type="evidence" value="ECO:0007669"/>
    <property type="project" value="InterPro"/>
</dbReference>
<evidence type="ECO:0000313" key="1">
    <source>
        <dbReference type="EMBL" id="MDI9092549.1"/>
    </source>
</evidence>
<organism evidence="1 2">
    <name type="scientific">Providencia rettgeri</name>
    <dbReference type="NCBI Taxonomy" id="587"/>
    <lineage>
        <taxon>Bacteria</taxon>
        <taxon>Pseudomonadati</taxon>
        <taxon>Pseudomonadota</taxon>
        <taxon>Gammaproteobacteria</taxon>
        <taxon>Enterobacterales</taxon>
        <taxon>Morganellaceae</taxon>
        <taxon>Providencia</taxon>
    </lineage>
</organism>
<dbReference type="Proteomes" id="UP001159001">
    <property type="component" value="Unassembled WGS sequence"/>
</dbReference>
<dbReference type="Gene3D" id="1.10.260.40">
    <property type="entry name" value="lambda repressor-like DNA-binding domains"/>
    <property type="match status" value="1"/>
</dbReference>
<name>A0AAW6UG03_PRORE</name>
<dbReference type="AlphaFoldDB" id="A0AAW6UG03"/>
<dbReference type="InterPro" id="IPR010982">
    <property type="entry name" value="Lambda_DNA-bd_dom_sf"/>
</dbReference>
<accession>A0AAW6UG03</accession>
<protein>
    <submittedName>
        <fullName evidence="1">Uncharacterized protein</fullName>
    </submittedName>
</protein>
<sequence length="115" mass="12867">MDYAKTINITCKPEILESYFFKRMLDEGNNSFASEMGIHPTASSREKNRIFKLACKAIAHYGLPAEAVSMPEKSRSVVIEGDYAERLIQVLEGKGKVKRKASNLAQDEAQIELSI</sequence>
<dbReference type="RefSeq" id="WP_272673587.1">
    <property type="nucleotide sequence ID" value="NZ_JAOWIN010000004.1"/>
</dbReference>
<comment type="caution">
    <text evidence="1">The sequence shown here is derived from an EMBL/GenBank/DDBJ whole genome shotgun (WGS) entry which is preliminary data.</text>
</comment>
<evidence type="ECO:0000313" key="2">
    <source>
        <dbReference type="Proteomes" id="UP001159001"/>
    </source>
</evidence>
<proteinExistence type="predicted"/>